<gene>
    <name evidence="9" type="ORF">LTR09_006066</name>
</gene>
<proteinExistence type="predicted"/>
<dbReference type="Pfam" id="PF00172">
    <property type="entry name" value="Zn_clus"/>
    <property type="match status" value="1"/>
</dbReference>
<evidence type="ECO:0000313" key="10">
    <source>
        <dbReference type="Proteomes" id="UP001271007"/>
    </source>
</evidence>
<accession>A0AAJ0G8A1</accession>
<dbReference type="Gene3D" id="4.10.240.10">
    <property type="entry name" value="Zn(2)-C6 fungal-type DNA-binding domain"/>
    <property type="match status" value="1"/>
</dbReference>
<dbReference type="SMART" id="SM00066">
    <property type="entry name" value="GAL4"/>
    <property type="match status" value="1"/>
</dbReference>
<dbReference type="PROSITE" id="PS50048">
    <property type="entry name" value="ZN2_CY6_FUNGAL_2"/>
    <property type="match status" value="1"/>
</dbReference>
<evidence type="ECO:0000256" key="6">
    <source>
        <dbReference type="ARBA" id="ARBA00023242"/>
    </source>
</evidence>
<evidence type="ECO:0000256" key="7">
    <source>
        <dbReference type="SAM" id="MobiDB-lite"/>
    </source>
</evidence>
<dbReference type="GO" id="GO:0003677">
    <property type="term" value="F:DNA binding"/>
    <property type="evidence" value="ECO:0007669"/>
    <property type="project" value="UniProtKB-KW"/>
</dbReference>
<feature type="domain" description="Zn(2)-C6 fungal-type" evidence="8">
    <location>
        <begin position="33"/>
        <end position="61"/>
    </location>
</feature>
<evidence type="ECO:0000313" key="9">
    <source>
        <dbReference type="EMBL" id="KAK3053002.1"/>
    </source>
</evidence>
<dbReference type="SUPFAM" id="SSF57701">
    <property type="entry name" value="Zn2/Cys6 DNA-binding domain"/>
    <property type="match status" value="1"/>
</dbReference>
<protein>
    <recommendedName>
        <fullName evidence="8">Zn(2)-C6 fungal-type domain-containing protein</fullName>
    </recommendedName>
</protein>
<evidence type="ECO:0000256" key="3">
    <source>
        <dbReference type="ARBA" id="ARBA00023015"/>
    </source>
</evidence>
<keyword evidence="6" id="KW-0539">Nucleus</keyword>
<keyword evidence="3" id="KW-0805">Transcription regulation</keyword>
<dbReference type="InterPro" id="IPR021858">
    <property type="entry name" value="Fun_TF"/>
</dbReference>
<keyword evidence="1" id="KW-0479">Metal-binding</keyword>
<dbReference type="Pfam" id="PF11951">
    <property type="entry name" value="Fungal_trans_2"/>
    <property type="match status" value="1"/>
</dbReference>
<dbReference type="InterPro" id="IPR001138">
    <property type="entry name" value="Zn2Cys6_DnaBD"/>
</dbReference>
<keyword evidence="5" id="KW-0804">Transcription</keyword>
<dbReference type="Proteomes" id="UP001271007">
    <property type="component" value="Unassembled WGS sequence"/>
</dbReference>
<feature type="region of interest" description="Disordered" evidence="7">
    <location>
        <begin position="1"/>
        <end position="27"/>
    </location>
</feature>
<dbReference type="AlphaFoldDB" id="A0AAJ0G8A1"/>
<keyword evidence="2" id="KW-0862">Zinc</keyword>
<evidence type="ECO:0000256" key="5">
    <source>
        <dbReference type="ARBA" id="ARBA00023163"/>
    </source>
</evidence>
<dbReference type="GO" id="GO:0008270">
    <property type="term" value="F:zinc ion binding"/>
    <property type="evidence" value="ECO:0007669"/>
    <property type="project" value="InterPro"/>
</dbReference>
<evidence type="ECO:0000256" key="2">
    <source>
        <dbReference type="ARBA" id="ARBA00022833"/>
    </source>
</evidence>
<keyword evidence="10" id="KW-1185">Reference proteome</keyword>
<dbReference type="EMBL" id="JAWDJX010000018">
    <property type="protein sequence ID" value="KAK3053002.1"/>
    <property type="molecule type" value="Genomic_DNA"/>
</dbReference>
<dbReference type="PANTHER" id="PTHR36206:SF12">
    <property type="entry name" value="ASPERCRYPTIN BIOSYNTHESIS CLUSTER-SPECIFIC TRANSCRIPTION REGULATOR ATNN-RELATED"/>
    <property type="match status" value="1"/>
</dbReference>
<dbReference type="CDD" id="cd00067">
    <property type="entry name" value="GAL4"/>
    <property type="match status" value="1"/>
</dbReference>
<reference evidence="9" key="1">
    <citation type="submission" date="2023-04" db="EMBL/GenBank/DDBJ databases">
        <title>Black Yeasts Isolated from many extreme environments.</title>
        <authorList>
            <person name="Coleine C."/>
            <person name="Stajich J.E."/>
            <person name="Selbmann L."/>
        </authorList>
    </citation>
    <scope>NUCLEOTIDE SEQUENCE</scope>
    <source>
        <strain evidence="9">CCFEE 5312</strain>
    </source>
</reference>
<keyword evidence="4" id="KW-0238">DNA-binding</keyword>
<dbReference type="InterPro" id="IPR052360">
    <property type="entry name" value="Transcr_Regulatory_Proteins"/>
</dbReference>
<dbReference type="GO" id="GO:0000981">
    <property type="term" value="F:DNA-binding transcription factor activity, RNA polymerase II-specific"/>
    <property type="evidence" value="ECO:0007669"/>
    <property type="project" value="InterPro"/>
</dbReference>
<comment type="caution">
    <text evidence="9">The sequence shown here is derived from an EMBL/GenBank/DDBJ whole genome shotgun (WGS) entry which is preliminary data.</text>
</comment>
<dbReference type="InterPro" id="IPR036864">
    <property type="entry name" value="Zn2-C6_fun-type_DNA-bd_sf"/>
</dbReference>
<evidence type="ECO:0000259" key="8">
    <source>
        <dbReference type="PROSITE" id="PS50048"/>
    </source>
</evidence>
<organism evidence="9 10">
    <name type="scientific">Extremus antarcticus</name>
    <dbReference type="NCBI Taxonomy" id="702011"/>
    <lineage>
        <taxon>Eukaryota</taxon>
        <taxon>Fungi</taxon>
        <taxon>Dikarya</taxon>
        <taxon>Ascomycota</taxon>
        <taxon>Pezizomycotina</taxon>
        <taxon>Dothideomycetes</taxon>
        <taxon>Dothideomycetidae</taxon>
        <taxon>Mycosphaerellales</taxon>
        <taxon>Extremaceae</taxon>
        <taxon>Extremus</taxon>
    </lineage>
</organism>
<dbReference type="PROSITE" id="PS00463">
    <property type="entry name" value="ZN2_CY6_FUNGAL_1"/>
    <property type="match status" value="1"/>
</dbReference>
<evidence type="ECO:0000256" key="4">
    <source>
        <dbReference type="ARBA" id="ARBA00023125"/>
    </source>
</evidence>
<evidence type="ECO:0000256" key="1">
    <source>
        <dbReference type="ARBA" id="ARBA00022723"/>
    </source>
</evidence>
<sequence length="504" mass="56865">MHNGPLFKTDNRSIVSKGPEDRKRAKRPKTRSGCRTCKIRRVKCDETRPNCRRCVTTGRVCDGYDTAEAEACVAVEGSSVPKPLPGIFTSLKEHRAFYYYLERTSREVSGIYEYEFWNHIIIQATYKDPAIRYAVVALGSLHEDYSKTGEAERTEDDFALQQYSLAIRKHLDKLSSPTSGVSNVDSYVASCLIFLCIELIQGHYLSALSLIKGAPAEILELIVGRLQSQATGLLSPSVVGQTAPPRHDDISQLQMPERFQSVAEAKQHLECYNNTHILYTSALKRPYDLHLLSLRMYKDKLASWTSAFDDMLASVEMTTSERRAANVLRVWQLMIGGSIEIKMKYSSVHDDQTLYDLYDTRFGEVIGLAESVLSETDKDAKSPGTIKYRFTLDFSLVGPLYDTARSCRDPVIRRKAIHLLRAYPCREGLWDGLLAASSAERQVELEEEASMADITSSADVPGWARISIALPTFQIGQRWTTVLYTRQQPLDGSKPLQFQETIEW</sequence>
<name>A0AAJ0G8A1_9PEZI</name>
<dbReference type="PANTHER" id="PTHR36206">
    <property type="entry name" value="ASPERCRYPTIN BIOSYNTHESIS CLUSTER-SPECIFIC TRANSCRIPTION REGULATOR ATNN-RELATED"/>
    <property type="match status" value="1"/>
</dbReference>